<organism evidence="1 2">
    <name type="scientific">Paraconexibacter antarcticus</name>
    <dbReference type="NCBI Taxonomy" id="2949664"/>
    <lineage>
        <taxon>Bacteria</taxon>
        <taxon>Bacillati</taxon>
        <taxon>Actinomycetota</taxon>
        <taxon>Thermoleophilia</taxon>
        <taxon>Solirubrobacterales</taxon>
        <taxon>Paraconexibacteraceae</taxon>
        <taxon>Paraconexibacter</taxon>
    </lineage>
</organism>
<dbReference type="InterPro" id="IPR006311">
    <property type="entry name" value="TAT_signal"/>
</dbReference>
<dbReference type="Proteomes" id="UP001056035">
    <property type="component" value="Chromosome"/>
</dbReference>
<evidence type="ECO:0008006" key="3">
    <source>
        <dbReference type="Google" id="ProtNLM"/>
    </source>
</evidence>
<name>A0ABY5DTF2_9ACTN</name>
<keyword evidence="2" id="KW-1185">Reference proteome</keyword>
<dbReference type="PROSITE" id="PS51318">
    <property type="entry name" value="TAT"/>
    <property type="match status" value="1"/>
</dbReference>
<proteinExistence type="predicted"/>
<reference evidence="1 2" key="1">
    <citation type="submission" date="2022-06" db="EMBL/GenBank/DDBJ databases">
        <title>Paraconexibacter antarcticus.</title>
        <authorList>
            <person name="Kim C.S."/>
        </authorList>
    </citation>
    <scope>NUCLEOTIDE SEQUENCE [LARGE SCALE GENOMIC DNA]</scope>
    <source>
        <strain evidence="1 2">02-257</strain>
    </source>
</reference>
<dbReference type="EMBL" id="CP098502">
    <property type="protein sequence ID" value="UTI64002.1"/>
    <property type="molecule type" value="Genomic_DNA"/>
</dbReference>
<gene>
    <name evidence="1" type="ORF">NBH00_22010</name>
</gene>
<evidence type="ECO:0000313" key="2">
    <source>
        <dbReference type="Proteomes" id="UP001056035"/>
    </source>
</evidence>
<sequence length="141" mass="14867">MDELDELQVTAYRGRGLLARLAGRWRRPPVSAEAGTSRRSFLRSTGGYATGVAAIVGVPAAVLLETDAQAAAAAKSVANPTTPVPSGPVMAYVHDARKGTVVIMSGTSERTVQDHALVQKLLHAPKKPRRKRALTTNKNGG</sequence>
<protein>
    <recommendedName>
        <fullName evidence="3">Twin-arginine translocation signal domain-containing protein</fullName>
    </recommendedName>
</protein>
<accession>A0ABY5DTF2</accession>
<dbReference type="RefSeq" id="WP_254570716.1">
    <property type="nucleotide sequence ID" value="NZ_CP098502.1"/>
</dbReference>
<evidence type="ECO:0000313" key="1">
    <source>
        <dbReference type="EMBL" id="UTI64002.1"/>
    </source>
</evidence>